<dbReference type="UniPathway" id="UPA00545">
    <property type="reaction ID" value="UER00823"/>
</dbReference>
<comment type="caution">
    <text evidence="9">The sequence shown here is derived from an EMBL/GenBank/DDBJ whole genome shotgun (WGS) entry which is preliminary data.</text>
</comment>
<accession>A0A7J7D0M9</accession>
<sequence length="283" mass="31092">MEDIFSTTFNSPETLCDYTLYPSFCKSILPYDFPGTIFDYGRISIHQSLSAARDFLSLINWYLKSSSTLSVSTTRALHYCQLLAGFNQDFLSKILDSVNYTNSLHSSQAEDLHTLLSAVLTNQETCLDGLQETVSASSIKNSLLETIQNGIKSYSVSLGLFTNSWGQVSIKSRLLTERKLEGINNASVSKMVVVKPDGTGDFTTITDAVAAAPSNTASTGRQYYAIYVVAGIYEEYVSIAKEKQNIMMIGDGIGQTVITGNRSFVDGWTTTLRSILQHLVNSN</sequence>
<dbReference type="InterPro" id="IPR035513">
    <property type="entry name" value="Invertase/methylesterase_inhib"/>
</dbReference>
<dbReference type="GO" id="GO:0042545">
    <property type="term" value="P:cell wall modification"/>
    <property type="evidence" value="ECO:0007669"/>
    <property type="project" value="InterPro"/>
</dbReference>
<dbReference type="GO" id="GO:0004857">
    <property type="term" value="F:enzyme inhibitor activity"/>
    <property type="evidence" value="ECO:0007669"/>
    <property type="project" value="InterPro"/>
</dbReference>
<comment type="subcellular location">
    <subcellularLocation>
        <location evidence="1">Secreted</location>
        <location evidence="1">Cell wall</location>
    </subcellularLocation>
</comment>
<evidence type="ECO:0000259" key="8">
    <source>
        <dbReference type="SMART" id="SM00856"/>
    </source>
</evidence>
<dbReference type="SUPFAM" id="SSF51126">
    <property type="entry name" value="Pectin lyase-like"/>
    <property type="match status" value="1"/>
</dbReference>
<dbReference type="InParanoid" id="A0A7J7D0M9"/>
<protein>
    <submittedName>
        <fullName evidence="9">Pectinesterase/pectinesterase inhibitor 41-like</fullName>
    </submittedName>
</protein>
<evidence type="ECO:0000256" key="3">
    <source>
        <dbReference type="ARBA" id="ARBA00006027"/>
    </source>
</evidence>
<gene>
    <name evidence="9" type="ORF">HS088_TW12G01094</name>
</gene>
<dbReference type="InterPro" id="IPR012334">
    <property type="entry name" value="Pectin_lyas_fold"/>
</dbReference>
<evidence type="ECO:0000256" key="1">
    <source>
        <dbReference type="ARBA" id="ARBA00004191"/>
    </source>
</evidence>
<dbReference type="InterPro" id="IPR000070">
    <property type="entry name" value="Pectinesterase_cat"/>
</dbReference>
<evidence type="ECO:0000313" key="9">
    <source>
        <dbReference type="EMBL" id="KAF5739883.1"/>
    </source>
</evidence>
<comment type="similarity">
    <text evidence="3">In the N-terminal section; belongs to the PMEI family.</text>
</comment>
<evidence type="ECO:0000313" key="10">
    <source>
        <dbReference type="Proteomes" id="UP000593562"/>
    </source>
</evidence>
<dbReference type="InterPro" id="IPR006501">
    <property type="entry name" value="Pectinesterase_inhib_dom"/>
</dbReference>
<name>A0A7J7D0M9_TRIWF</name>
<dbReference type="Pfam" id="PF04043">
    <property type="entry name" value="PMEI"/>
    <property type="match status" value="1"/>
</dbReference>
<feature type="domain" description="Pectinesterase inhibitor" evidence="8">
    <location>
        <begin position="7"/>
        <end position="160"/>
    </location>
</feature>
<evidence type="ECO:0000256" key="2">
    <source>
        <dbReference type="ARBA" id="ARBA00005184"/>
    </source>
</evidence>
<evidence type="ECO:0000256" key="5">
    <source>
        <dbReference type="ARBA" id="ARBA00022512"/>
    </source>
</evidence>
<organism evidence="9 10">
    <name type="scientific">Tripterygium wilfordii</name>
    <name type="common">Thunder God vine</name>
    <dbReference type="NCBI Taxonomy" id="458696"/>
    <lineage>
        <taxon>Eukaryota</taxon>
        <taxon>Viridiplantae</taxon>
        <taxon>Streptophyta</taxon>
        <taxon>Embryophyta</taxon>
        <taxon>Tracheophyta</taxon>
        <taxon>Spermatophyta</taxon>
        <taxon>Magnoliopsida</taxon>
        <taxon>eudicotyledons</taxon>
        <taxon>Gunneridae</taxon>
        <taxon>Pentapetalae</taxon>
        <taxon>rosids</taxon>
        <taxon>fabids</taxon>
        <taxon>Celastrales</taxon>
        <taxon>Celastraceae</taxon>
        <taxon>Tripterygium</taxon>
    </lineage>
</organism>
<dbReference type="CDD" id="cd15798">
    <property type="entry name" value="PMEI-like_3"/>
    <property type="match status" value="1"/>
</dbReference>
<dbReference type="Proteomes" id="UP000593562">
    <property type="component" value="Unassembled WGS sequence"/>
</dbReference>
<keyword evidence="7" id="KW-0063">Aspartyl esterase</keyword>
<dbReference type="PANTHER" id="PTHR31707">
    <property type="entry name" value="PECTINESTERASE"/>
    <property type="match status" value="1"/>
</dbReference>
<comment type="similarity">
    <text evidence="4">In the C-terminal section; belongs to the pectinesterase family.</text>
</comment>
<evidence type="ECO:0000256" key="7">
    <source>
        <dbReference type="ARBA" id="ARBA00023085"/>
    </source>
</evidence>
<dbReference type="Gene3D" id="2.160.20.10">
    <property type="entry name" value="Single-stranded right-handed beta-helix, Pectin lyase-like"/>
    <property type="match status" value="1"/>
</dbReference>
<dbReference type="SMART" id="SM00856">
    <property type="entry name" value="PMEI"/>
    <property type="match status" value="1"/>
</dbReference>
<dbReference type="EMBL" id="JAAARO010000012">
    <property type="protein sequence ID" value="KAF5739883.1"/>
    <property type="molecule type" value="Genomic_DNA"/>
</dbReference>
<keyword evidence="10" id="KW-1185">Reference proteome</keyword>
<evidence type="ECO:0000256" key="6">
    <source>
        <dbReference type="ARBA" id="ARBA00022801"/>
    </source>
</evidence>
<evidence type="ECO:0000256" key="4">
    <source>
        <dbReference type="ARBA" id="ARBA00007786"/>
    </source>
</evidence>
<dbReference type="InterPro" id="IPR011050">
    <property type="entry name" value="Pectin_lyase_fold/virulence"/>
</dbReference>
<dbReference type="GO" id="GO:0045490">
    <property type="term" value="P:pectin catabolic process"/>
    <property type="evidence" value="ECO:0007669"/>
    <property type="project" value="UniProtKB-UniPathway"/>
</dbReference>
<comment type="pathway">
    <text evidence="2">Glycan metabolism; pectin degradation; 2-dehydro-3-deoxy-D-gluconate from pectin: step 1/5.</text>
</comment>
<dbReference type="GO" id="GO:0030599">
    <property type="term" value="F:pectinesterase activity"/>
    <property type="evidence" value="ECO:0007669"/>
    <property type="project" value="InterPro"/>
</dbReference>
<reference evidence="9 10" key="1">
    <citation type="journal article" date="2020" name="Nat. Commun.">
        <title>Genome of Tripterygium wilfordii and identification of cytochrome P450 involved in triptolide biosynthesis.</title>
        <authorList>
            <person name="Tu L."/>
            <person name="Su P."/>
            <person name="Zhang Z."/>
            <person name="Gao L."/>
            <person name="Wang J."/>
            <person name="Hu T."/>
            <person name="Zhou J."/>
            <person name="Zhang Y."/>
            <person name="Zhao Y."/>
            <person name="Liu Y."/>
            <person name="Song Y."/>
            <person name="Tong Y."/>
            <person name="Lu Y."/>
            <person name="Yang J."/>
            <person name="Xu C."/>
            <person name="Jia M."/>
            <person name="Peters R.J."/>
            <person name="Huang L."/>
            <person name="Gao W."/>
        </authorList>
    </citation>
    <scope>NUCLEOTIDE SEQUENCE [LARGE SCALE GENOMIC DNA]</scope>
    <source>
        <strain evidence="10">cv. XIE 37</strain>
        <tissue evidence="9">Leaf</tissue>
    </source>
</reference>
<dbReference type="SUPFAM" id="SSF101148">
    <property type="entry name" value="Plant invertase/pectin methylesterase inhibitor"/>
    <property type="match status" value="1"/>
</dbReference>
<keyword evidence="5" id="KW-0134">Cell wall</keyword>
<dbReference type="Gene3D" id="1.20.140.40">
    <property type="entry name" value="Invertase/pectin methylesterase inhibitor family protein"/>
    <property type="match status" value="1"/>
</dbReference>
<proteinExistence type="inferred from homology"/>
<dbReference type="Pfam" id="PF01095">
    <property type="entry name" value="Pectinesterase"/>
    <property type="match status" value="1"/>
</dbReference>
<keyword evidence="5" id="KW-0964">Secreted</keyword>
<dbReference type="AlphaFoldDB" id="A0A7J7D0M9"/>
<keyword evidence="6" id="KW-0378">Hydrolase</keyword>